<gene>
    <name evidence="3" type="ORF">VSU01S_13480</name>
</gene>
<organism evidence="3 4">
    <name type="scientific">Vibrio superstes NBRC 103154</name>
    <dbReference type="NCBI Taxonomy" id="1219062"/>
    <lineage>
        <taxon>Bacteria</taxon>
        <taxon>Pseudomonadati</taxon>
        <taxon>Pseudomonadota</taxon>
        <taxon>Gammaproteobacteria</taxon>
        <taxon>Vibrionales</taxon>
        <taxon>Vibrionaceae</taxon>
        <taxon>Vibrio</taxon>
    </lineage>
</organism>
<name>A0A511QP47_9VIBR</name>
<dbReference type="RefSeq" id="WP_119008476.1">
    <property type="nucleotide sequence ID" value="NZ_BJXK01000004.1"/>
</dbReference>
<evidence type="ECO:0008006" key="5">
    <source>
        <dbReference type="Google" id="ProtNLM"/>
    </source>
</evidence>
<accession>A0A511QP47</accession>
<dbReference type="EMBL" id="BJXK01000004">
    <property type="protein sequence ID" value="GEM79103.1"/>
    <property type="molecule type" value="Genomic_DNA"/>
</dbReference>
<dbReference type="Gene3D" id="2.40.160.40">
    <property type="entry name" value="monomeric porin ompg"/>
    <property type="match status" value="1"/>
</dbReference>
<dbReference type="AlphaFoldDB" id="A0A511QP47"/>
<reference evidence="3 4" key="1">
    <citation type="submission" date="2019-07" db="EMBL/GenBank/DDBJ databases">
        <title>Whole genome shotgun sequence of Vibrio superstes NBRC 103154.</title>
        <authorList>
            <person name="Hosoyama A."/>
            <person name="Uohara A."/>
            <person name="Ohji S."/>
            <person name="Ichikawa N."/>
        </authorList>
    </citation>
    <scope>NUCLEOTIDE SEQUENCE [LARGE SCALE GENOMIC DNA]</scope>
    <source>
        <strain evidence="3 4">NBRC 103154</strain>
    </source>
</reference>
<sequence length="241" mass="27544">MKLLWPALLCSIFSSCALGAVEDIKVNLQASQYDGDYLGVLRVGYDFTDQFSASIDIDTEKYLEVGASYSVIKGNWYLETYARYGFGDELSMTLENEQNLKYQTHIYDVGFLAGKAINNQVFTYLDTSIQYRNPSHNIDLPSMVDGSVAYELNQQTEWNNTLAVDYSPIDWLSLGLSYNFDFLLGDHPYENNLRDSVDVSVSLNLPYITPYARYTKGEYRVRPNQPVEDSSYTEIGFYFSF</sequence>
<feature type="signal peptide" evidence="2">
    <location>
        <begin position="1"/>
        <end position="19"/>
    </location>
</feature>
<comment type="caution">
    <text evidence="3">The sequence shown here is derived from an EMBL/GenBank/DDBJ whole genome shotgun (WGS) entry which is preliminary data.</text>
</comment>
<dbReference type="OrthoDB" id="5883034at2"/>
<evidence type="ECO:0000256" key="1">
    <source>
        <dbReference type="ARBA" id="ARBA00022729"/>
    </source>
</evidence>
<proteinExistence type="predicted"/>
<dbReference type="Proteomes" id="UP000321113">
    <property type="component" value="Unassembled WGS sequence"/>
</dbReference>
<protein>
    <recommendedName>
        <fullName evidence="5">Outer membrane protein</fullName>
    </recommendedName>
</protein>
<dbReference type="PROSITE" id="PS51257">
    <property type="entry name" value="PROKAR_LIPOPROTEIN"/>
    <property type="match status" value="1"/>
</dbReference>
<evidence type="ECO:0000256" key="2">
    <source>
        <dbReference type="SAM" id="SignalP"/>
    </source>
</evidence>
<dbReference type="InterPro" id="IPR053713">
    <property type="entry name" value="Bact_OM_Channel_sf"/>
</dbReference>
<evidence type="ECO:0000313" key="3">
    <source>
        <dbReference type="EMBL" id="GEM79103.1"/>
    </source>
</evidence>
<keyword evidence="4" id="KW-1185">Reference proteome</keyword>
<keyword evidence="1 2" id="KW-0732">Signal</keyword>
<evidence type="ECO:0000313" key="4">
    <source>
        <dbReference type="Proteomes" id="UP000321113"/>
    </source>
</evidence>
<feature type="chain" id="PRO_5022037384" description="Outer membrane protein" evidence="2">
    <location>
        <begin position="20"/>
        <end position="241"/>
    </location>
</feature>